<dbReference type="CDD" id="cd00093">
    <property type="entry name" value="HTH_XRE"/>
    <property type="match status" value="1"/>
</dbReference>
<evidence type="ECO:0000313" key="3">
    <source>
        <dbReference type="Proteomes" id="UP001214441"/>
    </source>
</evidence>
<dbReference type="Proteomes" id="UP001214441">
    <property type="component" value="Unassembled WGS sequence"/>
</dbReference>
<gene>
    <name evidence="2" type="ORF">NMN56_012925</name>
</gene>
<keyword evidence="3" id="KW-1185">Reference proteome</keyword>
<dbReference type="InterPro" id="IPR010982">
    <property type="entry name" value="Lambda_DNA-bd_dom_sf"/>
</dbReference>
<evidence type="ECO:0000313" key="2">
    <source>
        <dbReference type="EMBL" id="MDJ1132843.1"/>
    </source>
</evidence>
<dbReference type="Gene3D" id="1.10.260.40">
    <property type="entry name" value="lambda repressor-like DNA-binding domains"/>
    <property type="match status" value="1"/>
</dbReference>
<sequence>MGTVVGDSIKQRREALGWTQGKLAREACGAAGVPNDALTKQDIYRYETGRRTPRDWLPAIAVALGTSLEDLRKTRESALSSPAALPVLHRAAGSELAPTIRELNQRLVVLDNEMYGLPIAETAARAFKTVHRRLGNGEFGTRNERDIQSAAAELAEIAGWALFSGGRFKDSRRFSQEALFLAQVSGDRGIELLSLQNLALLAGWTGRPREELSIAQAVIERGCLNPRVEALFRAREGQGLGRAGDPRCRESFARARSLLQECAPTDAPEWAWWVSEREIDRQHGRVLSVVGSWAEAIPVLQRATDERNGPHVGYGIAASVWLIDCFLSVGAWADARETAESFLPAVTEIASVVTRDNLERVIAGGLSAEGLPGDVRDVLCEIKKGLEEGPYTF</sequence>
<dbReference type="SUPFAM" id="SSF47413">
    <property type="entry name" value="lambda repressor-like DNA-binding domains"/>
    <property type="match status" value="1"/>
</dbReference>
<comment type="caution">
    <text evidence="2">The sequence shown here is derived from an EMBL/GenBank/DDBJ whole genome shotgun (WGS) entry which is preliminary data.</text>
</comment>
<name>A0ABT6ZUW7_9ACTN</name>
<dbReference type="RefSeq" id="WP_274040188.1">
    <property type="nucleotide sequence ID" value="NZ_JANCPR020000010.1"/>
</dbReference>
<dbReference type="Pfam" id="PF13560">
    <property type="entry name" value="HTH_31"/>
    <property type="match status" value="1"/>
</dbReference>
<reference evidence="2 3" key="1">
    <citation type="submission" date="2023-05" db="EMBL/GenBank/DDBJ databases">
        <title>Streptantibioticus silvisoli sp. nov., acidotolerant actinomycetes 1 from pine litter.</title>
        <authorList>
            <person name="Swiecimska M."/>
            <person name="Golinska P."/>
            <person name="Sangal V."/>
            <person name="Wachnowicz B."/>
            <person name="Goodfellow M."/>
        </authorList>
    </citation>
    <scope>NUCLEOTIDE SEQUENCE [LARGE SCALE GENOMIC DNA]</scope>
    <source>
        <strain evidence="2 3">DSM 42109</strain>
    </source>
</reference>
<dbReference type="PROSITE" id="PS50943">
    <property type="entry name" value="HTH_CROC1"/>
    <property type="match status" value="1"/>
</dbReference>
<proteinExistence type="predicted"/>
<dbReference type="EMBL" id="JANCPR020000010">
    <property type="protein sequence ID" value="MDJ1132843.1"/>
    <property type="molecule type" value="Genomic_DNA"/>
</dbReference>
<protein>
    <submittedName>
        <fullName evidence="2">Helix-turn-helix transcriptional regulator</fullName>
    </submittedName>
</protein>
<evidence type="ECO:0000259" key="1">
    <source>
        <dbReference type="PROSITE" id="PS50943"/>
    </source>
</evidence>
<dbReference type="InterPro" id="IPR001387">
    <property type="entry name" value="Cro/C1-type_HTH"/>
</dbReference>
<dbReference type="SMART" id="SM00530">
    <property type="entry name" value="HTH_XRE"/>
    <property type="match status" value="1"/>
</dbReference>
<feature type="domain" description="HTH cro/C1-type" evidence="1">
    <location>
        <begin position="9"/>
        <end position="71"/>
    </location>
</feature>
<accession>A0ABT6ZUW7</accession>
<organism evidence="2 3">
    <name type="scientific">Streptomyces iconiensis</name>
    <dbReference type="NCBI Taxonomy" id="1384038"/>
    <lineage>
        <taxon>Bacteria</taxon>
        <taxon>Bacillati</taxon>
        <taxon>Actinomycetota</taxon>
        <taxon>Actinomycetes</taxon>
        <taxon>Kitasatosporales</taxon>
        <taxon>Streptomycetaceae</taxon>
        <taxon>Streptomyces</taxon>
    </lineage>
</organism>